<dbReference type="Proteomes" id="UP000256877">
    <property type="component" value="Unassembled WGS sequence"/>
</dbReference>
<comment type="caution">
    <text evidence="1">The sequence shown here is derived from an EMBL/GenBank/DDBJ whole genome shotgun (WGS) entry which is preliminary data.</text>
</comment>
<evidence type="ECO:0000313" key="2">
    <source>
        <dbReference type="EMBL" id="RFA96710.1"/>
    </source>
</evidence>
<evidence type="ECO:0000313" key="1">
    <source>
        <dbReference type="EMBL" id="RFA94870.1"/>
    </source>
</evidence>
<gene>
    <name evidence="1" type="ORF">CGL51_08990</name>
    <name evidence="2" type="ORF">CGL52_10720</name>
</gene>
<reference evidence="3 4" key="1">
    <citation type="submission" date="2017-07" db="EMBL/GenBank/DDBJ databases">
        <title>Draft genome sequence of aerobic hyperthermophilic archaea, Pyrobaculum aerophilum YKB31 and YKB32.</title>
        <authorList>
            <person name="Mochizuki T."/>
            <person name="Berliner A.J."/>
            <person name="Yoshida-Takashima Y."/>
            <person name="Takaki Y."/>
            <person name="Nunoura T."/>
            <person name="Takai K."/>
        </authorList>
    </citation>
    <scope>NUCLEOTIDE SEQUENCE [LARGE SCALE GENOMIC DNA]</scope>
    <source>
        <strain evidence="1 4">YKB31</strain>
        <strain evidence="2 3">YKB32</strain>
    </source>
</reference>
<dbReference type="EMBL" id="NMUF01000036">
    <property type="protein sequence ID" value="RFA96710.1"/>
    <property type="molecule type" value="Genomic_DNA"/>
</dbReference>
<accession>A0A371QWQ4</accession>
<proteinExistence type="predicted"/>
<name>A0A371QWQ4_9CREN</name>
<dbReference type="AlphaFoldDB" id="A0A371QWQ4"/>
<dbReference type="Proteomes" id="UP000257123">
    <property type="component" value="Unassembled WGS sequence"/>
</dbReference>
<sequence>MAGWSYVVGRLPRGDLVYRCYLSFYKDSFYWEGSLEWWRQNFRLRVIPRGEKDDTYWDGDLRGFRAAYVPPMPAGGGFSRWWWLWGVFAYEGPLGVSYVGLGGAAVSEGFTAERLGVELEVEKLAGLRVHGAGGGELAGAELPVVKERGRYLRVGRWLAWHRVAGVLEGGRWVILGDDGLYEAEFVATAKNPLEDFGEVGFVKVLAPYGGSEQDVASPCGAPRLVACNEEGLRVAGAVLDYVRRALREAGVEGVDLFVPSSWRCARPFVIPELVEVDVPDEAILHWPLADPCPHVLKVAAGDPLGLTTPATCFMCWEW</sequence>
<protein>
    <submittedName>
        <fullName evidence="1">Uncharacterized protein</fullName>
    </submittedName>
</protein>
<evidence type="ECO:0000313" key="4">
    <source>
        <dbReference type="Proteomes" id="UP000257123"/>
    </source>
</evidence>
<evidence type="ECO:0000313" key="3">
    <source>
        <dbReference type="Proteomes" id="UP000256877"/>
    </source>
</evidence>
<dbReference type="EMBL" id="NMUE01000030">
    <property type="protein sequence ID" value="RFA94870.1"/>
    <property type="molecule type" value="Genomic_DNA"/>
</dbReference>
<organism evidence="1 4">
    <name type="scientific">Pyrobaculum aerophilum</name>
    <dbReference type="NCBI Taxonomy" id="13773"/>
    <lineage>
        <taxon>Archaea</taxon>
        <taxon>Thermoproteota</taxon>
        <taxon>Thermoprotei</taxon>
        <taxon>Thermoproteales</taxon>
        <taxon>Thermoproteaceae</taxon>
        <taxon>Pyrobaculum</taxon>
    </lineage>
</organism>